<evidence type="ECO:0000313" key="5">
    <source>
        <dbReference type="Proteomes" id="UP000541444"/>
    </source>
</evidence>
<keyword evidence="1" id="KW-0479">Metal-binding</keyword>
<dbReference type="Pfam" id="PF13639">
    <property type="entry name" value="zf-RING_2"/>
    <property type="match status" value="1"/>
</dbReference>
<dbReference type="InterPro" id="IPR001841">
    <property type="entry name" value="Znf_RING"/>
</dbReference>
<dbReference type="Proteomes" id="UP000541444">
    <property type="component" value="Unassembled WGS sequence"/>
</dbReference>
<keyword evidence="2" id="KW-0472">Membrane</keyword>
<dbReference type="EMBL" id="JACGCM010000972">
    <property type="protein sequence ID" value="KAF6163582.1"/>
    <property type="molecule type" value="Genomic_DNA"/>
</dbReference>
<proteinExistence type="predicted"/>
<feature type="domain" description="RING-type" evidence="3">
    <location>
        <begin position="109"/>
        <end position="151"/>
    </location>
</feature>
<dbReference type="PANTHER" id="PTHR45676:SF177">
    <property type="entry name" value="RING-TYPE E3 UBIQUITIN TRANSFERASE"/>
    <property type="match status" value="1"/>
</dbReference>
<name>A0A7J7N984_9MAGN</name>
<dbReference type="AlphaFoldDB" id="A0A7J7N984"/>
<protein>
    <recommendedName>
        <fullName evidence="3">RING-type domain-containing protein</fullName>
    </recommendedName>
</protein>
<reference evidence="4 5" key="1">
    <citation type="journal article" date="2020" name="IScience">
        <title>Genome Sequencing of the Endangered Kingdonia uniflora (Circaeasteraceae, Ranunculales) Reveals Potential Mechanisms of Evolutionary Specialization.</title>
        <authorList>
            <person name="Sun Y."/>
            <person name="Deng T."/>
            <person name="Zhang A."/>
            <person name="Moore M.J."/>
            <person name="Landis J.B."/>
            <person name="Lin N."/>
            <person name="Zhang H."/>
            <person name="Zhang X."/>
            <person name="Huang J."/>
            <person name="Zhang X."/>
            <person name="Sun H."/>
            <person name="Wang H."/>
        </authorList>
    </citation>
    <scope>NUCLEOTIDE SEQUENCE [LARGE SCALE GENOMIC DNA]</scope>
    <source>
        <strain evidence="4">TB1705</strain>
        <tissue evidence="4">Leaf</tissue>
    </source>
</reference>
<dbReference type="GO" id="GO:0016567">
    <property type="term" value="P:protein ubiquitination"/>
    <property type="evidence" value="ECO:0007669"/>
    <property type="project" value="UniProtKB-UniPathway"/>
</dbReference>
<feature type="transmembrane region" description="Helical" evidence="2">
    <location>
        <begin position="37"/>
        <end position="56"/>
    </location>
</feature>
<evidence type="ECO:0000256" key="1">
    <source>
        <dbReference type="PROSITE-ProRule" id="PRU00175"/>
    </source>
</evidence>
<gene>
    <name evidence="4" type="ORF">GIB67_022147</name>
</gene>
<keyword evidence="5" id="KW-1185">Reference proteome</keyword>
<dbReference type="InterPro" id="IPR013083">
    <property type="entry name" value="Znf_RING/FYVE/PHD"/>
</dbReference>
<dbReference type="PANTHER" id="PTHR45676">
    <property type="entry name" value="RING-H2 FINGER PROTEIN ATL51-RELATED"/>
    <property type="match status" value="1"/>
</dbReference>
<dbReference type="UniPathway" id="UPA00143"/>
<dbReference type="GO" id="GO:0008270">
    <property type="term" value="F:zinc ion binding"/>
    <property type="evidence" value="ECO:0007669"/>
    <property type="project" value="UniProtKB-KW"/>
</dbReference>
<evidence type="ECO:0000313" key="4">
    <source>
        <dbReference type="EMBL" id="KAF6163582.1"/>
    </source>
</evidence>
<keyword evidence="2" id="KW-0812">Transmembrane</keyword>
<dbReference type="Gene3D" id="3.30.40.10">
    <property type="entry name" value="Zinc/RING finger domain, C3HC4 (zinc finger)"/>
    <property type="match status" value="1"/>
</dbReference>
<accession>A0A7J7N984</accession>
<evidence type="ECO:0000259" key="3">
    <source>
        <dbReference type="PROSITE" id="PS50089"/>
    </source>
</evidence>
<keyword evidence="2" id="KW-1133">Transmembrane helix</keyword>
<dbReference type="CDD" id="cd16461">
    <property type="entry name" value="RING-H2_EL5-like"/>
    <property type="match status" value="1"/>
</dbReference>
<dbReference type="PROSITE" id="PS50089">
    <property type="entry name" value="ZF_RING_2"/>
    <property type="match status" value="1"/>
</dbReference>
<dbReference type="SUPFAM" id="SSF57850">
    <property type="entry name" value="RING/U-box"/>
    <property type="match status" value="1"/>
</dbReference>
<dbReference type="SMART" id="SM00184">
    <property type="entry name" value="RING"/>
    <property type="match status" value="1"/>
</dbReference>
<keyword evidence="1" id="KW-0863">Zinc-finger</keyword>
<dbReference type="OrthoDB" id="8062037at2759"/>
<sequence>MDIVCLIASSCHCKTISSFPAMGNDNNPNEFTLPRTLVLLTGIALAALVITLYHCATNGWCSQRPLHDSEQQDELEEGTPSVRLESLLQFIPAYRYDKEKGLIGEDGICTVCLSEFVEGEVLRTLPECVHSFHVPCIDMWLNSHTSCPLCRTDAATPSPMHRRPLPSP</sequence>
<organism evidence="4 5">
    <name type="scientific">Kingdonia uniflora</name>
    <dbReference type="NCBI Taxonomy" id="39325"/>
    <lineage>
        <taxon>Eukaryota</taxon>
        <taxon>Viridiplantae</taxon>
        <taxon>Streptophyta</taxon>
        <taxon>Embryophyta</taxon>
        <taxon>Tracheophyta</taxon>
        <taxon>Spermatophyta</taxon>
        <taxon>Magnoliopsida</taxon>
        <taxon>Ranunculales</taxon>
        <taxon>Circaeasteraceae</taxon>
        <taxon>Kingdonia</taxon>
    </lineage>
</organism>
<keyword evidence="1" id="KW-0862">Zinc</keyword>
<comment type="caution">
    <text evidence="4">The sequence shown here is derived from an EMBL/GenBank/DDBJ whole genome shotgun (WGS) entry which is preliminary data.</text>
</comment>
<evidence type="ECO:0000256" key="2">
    <source>
        <dbReference type="SAM" id="Phobius"/>
    </source>
</evidence>